<dbReference type="Proteomes" id="UP000749040">
    <property type="component" value="Unassembled WGS sequence"/>
</dbReference>
<dbReference type="SUPFAM" id="SSF55729">
    <property type="entry name" value="Acyl-CoA N-acyltransferases (Nat)"/>
    <property type="match status" value="1"/>
</dbReference>
<keyword evidence="3" id="KW-1185">Reference proteome</keyword>
<comment type="caution">
    <text evidence="2">The sequence shown here is derived from an EMBL/GenBank/DDBJ whole genome shotgun (WGS) entry which is preliminary data.</text>
</comment>
<dbReference type="PROSITE" id="PS51186">
    <property type="entry name" value="GNAT"/>
    <property type="match status" value="1"/>
</dbReference>
<name>A0ABS2TX38_9ACTN</name>
<dbReference type="InterPro" id="IPR000182">
    <property type="entry name" value="GNAT_dom"/>
</dbReference>
<feature type="domain" description="N-acetyltransferase" evidence="1">
    <location>
        <begin position="16"/>
        <end position="172"/>
    </location>
</feature>
<gene>
    <name evidence="2" type="ORF">ITX44_25805</name>
</gene>
<dbReference type="InterPro" id="IPR016181">
    <property type="entry name" value="Acyl_CoA_acyltransferase"/>
</dbReference>
<evidence type="ECO:0000313" key="3">
    <source>
        <dbReference type="Proteomes" id="UP000749040"/>
    </source>
</evidence>
<accession>A0ABS2TX38</accession>
<organism evidence="2 3">
    <name type="scientific">Actinacidiphila acididurans</name>
    <dbReference type="NCBI Taxonomy" id="2784346"/>
    <lineage>
        <taxon>Bacteria</taxon>
        <taxon>Bacillati</taxon>
        <taxon>Actinomycetota</taxon>
        <taxon>Actinomycetes</taxon>
        <taxon>Kitasatosporales</taxon>
        <taxon>Streptomycetaceae</taxon>
        <taxon>Actinacidiphila</taxon>
    </lineage>
</organism>
<dbReference type="Pfam" id="PF00583">
    <property type="entry name" value="Acetyltransf_1"/>
    <property type="match status" value="1"/>
</dbReference>
<dbReference type="CDD" id="cd04301">
    <property type="entry name" value="NAT_SF"/>
    <property type="match status" value="1"/>
</dbReference>
<evidence type="ECO:0000259" key="1">
    <source>
        <dbReference type="PROSITE" id="PS51186"/>
    </source>
</evidence>
<sequence>MTLVIGDGEAIGTADWRIECAGPQDRDALAALFARCSAQSVRQRFFGRLGALPLPYLDGALAGPPELHDAVVGYGGDRTCLAGLASLVAEDPAGTSAELGVLVADACQRRGLGGAMMGVLLARARLRGVTRVTACVLPYRAPLLAALGRRPELSLVDGGVTRDARTGVYELR</sequence>
<evidence type="ECO:0000313" key="2">
    <source>
        <dbReference type="EMBL" id="MBM9507906.1"/>
    </source>
</evidence>
<protein>
    <submittedName>
        <fullName evidence="2">GNAT family N-acetyltransferase</fullName>
    </submittedName>
</protein>
<dbReference type="RefSeq" id="WP_205359781.1">
    <property type="nucleotide sequence ID" value="NZ_JADKYB010000015.1"/>
</dbReference>
<reference evidence="2 3" key="1">
    <citation type="submission" date="2021-01" db="EMBL/GenBank/DDBJ databases">
        <title>Streptomyces acididurans sp. nov., isolated from a peat swamp forest soil.</title>
        <authorList>
            <person name="Chantavorakit T."/>
            <person name="Duangmal K."/>
        </authorList>
    </citation>
    <scope>NUCLEOTIDE SEQUENCE [LARGE SCALE GENOMIC DNA]</scope>
    <source>
        <strain evidence="2 3">KK5PA1</strain>
    </source>
</reference>
<dbReference type="Gene3D" id="3.40.630.30">
    <property type="match status" value="1"/>
</dbReference>
<proteinExistence type="predicted"/>
<dbReference type="EMBL" id="JADKYB010000015">
    <property type="protein sequence ID" value="MBM9507906.1"/>
    <property type="molecule type" value="Genomic_DNA"/>
</dbReference>